<reference evidence="2 3" key="1">
    <citation type="submission" date="2016-10" db="EMBL/GenBank/DDBJ databases">
        <authorList>
            <person name="de Groot N.N."/>
        </authorList>
    </citation>
    <scope>NUCLEOTIDE SEQUENCE [LARGE SCALE GENOMIC DNA]</scope>
    <source>
        <strain evidence="2 3">DSM 13305</strain>
    </source>
</reference>
<dbReference type="STRING" id="112903.SAMN04490178_11676"/>
<sequence>MISGERFIITYRLTGEEQEAYAKARDICVEQTVEYPAELLQPGFIRDEIVGRIESFTKADSAYYADISYAVESTAYELTQFLNVLFGNISIKPGILVEKLDLPPGLLNAFKGPRFGREGLRRLLTVTDRPLLFVALKPMGLTADQLAELAYQCAVGGIDIIKDDHGLSNQVFAPYKERVTKCAAAVAKANKETGHSSIYVPNVTAAFGEITERARLAKEAGAGGLLISPALTGLDAMRYLADDDSLALPVFSHPAFQGSYVTAASQGMGIAHYALYGQLSRLAGADAVIYPNFGGRFSFSRDECRSIVAGTQVPMGHIKPIFPSPGGGMTLEKVPEMLEVYGKDVVFLMGGGLFKQGPDLVANCRYFRQIVDTLS</sequence>
<dbReference type="SUPFAM" id="SSF54966">
    <property type="entry name" value="RuBisCO, large subunit, small (N-terminal) domain"/>
    <property type="match status" value="1"/>
</dbReference>
<dbReference type="SUPFAM" id="SSF51649">
    <property type="entry name" value="RuBisCo, C-terminal domain"/>
    <property type="match status" value="1"/>
</dbReference>
<dbReference type="Proteomes" id="UP000198847">
    <property type="component" value="Unassembled WGS sequence"/>
</dbReference>
<evidence type="ECO:0000259" key="1">
    <source>
        <dbReference type="Pfam" id="PF00016"/>
    </source>
</evidence>
<dbReference type="GO" id="GO:0016984">
    <property type="term" value="F:ribulose-bisphosphate carboxylase activity"/>
    <property type="evidence" value="ECO:0007669"/>
    <property type="project" value="InterPro"/>
</dbReference>
<dbReference type="OrthoDB" id="9770811at2"/>
<dbReference type="GO" id="GO:0000287">
    <property type="term" value="F:magnesium ion binding"/>
    <property type="evidence" value="ECO:0007669"/>
    <property type="project" value="InterPro"/>
</dbReference>
<proteinExistence type="predicted"/>
<keyword evidence="3" id="KW-1185">Reference proteome</keyword>
<accession>A0A1H8WLQ8</accession>
<dbReference type="InterPro" id="IPR036422">
    <property type="entry name" value="RuBisCO_lsu_N_sf"/>
</dbReference>
<dbReference type="GO" id="GO:0015977">
    <property type="term" value="P:carbon fixation"/>
    <property type="evidence" value="ECO:0007669"/>
    <property type="project" value="InterPro"/>
</dbReference>
<dbReference type="PANTHER" id="PTHR42704">
    <property type="entry name" value="RIBULOSE BISPHOSPHATE CARBOXYLASE"/>
    <property type="match status" value="1"/>
</dbReference>
<dbReference type="PANTHER" id="PTHR42704:SF17">
    <property type="entry name" value="RIBULOSE BISPHOSPHATE CARBOXYLASE LARGE CHAIN"/>
    <property type="match status" value="1"/>
</dbReference>
<dbReference type="EMBL" id="FODY01000016">
    <property type="protein sequence ID" value="SEP28575.1"/>
    <property type="molecule type" value="Genomic_DNA"/>
</dbReference>
<evidence type="ECO:0000313" key="3">
    <source>
        <dbReference type="Proteomes" id="UP000198847"/>
    </source>
</evidence>
<dbReference type="SFLD" id="SFLDS00014">
    <property type="entry name" value="RuBisCO"/>
    <property type="match status" value="1"/>
</dbReference>
<dbReference type="InterPro" id="IPR000685">
    <property type="entry name" value="RuBisCO_lsu_C"/>
</dbReference>
<dbReference type="RefSeq" id="WP_091748373.1">
    <property type="nucleotide sequence ID" value="NZ_FODY01000016.1"/>
</dbReference>
<feature type="domain" description="Ribulose bisphosphate carboxylase large subunit C-terminal" evidence="1">
    <location>
        <begin position="120"/>
        <end position="355"/>
    </location>
</feature>
<organism evidence="2 3">
    <name type="scientific">Propionispora vibrioides</name>
    <dbReference type="NCBI Taxonomy" id="112903"/>
    <lineage>
        <taxon>Bacteria</taxon>
        <taxon>Bacillati</taxon>
        <taxon>Bacillota</taxon>
        <taxon>Negativicutes</taxon>
        <taxon>Selenomonadales</taxon>
        <taxon>Sporomusaceae</taxon>
        <taxon>Propionispora</taxon>
    </lineage>
</organism>
<protein>
    <submittedName>
        <fullName evidence="2">Ribulose-bisphosphate carboxylase large chain</fullName>
    </submittedName>
</protein>
<gene>
    <name evidence="2" type="ORF">SAMN04490178_11676</name>
</gene>
<dbReference type="AlphaFoldDB" id="A0A1H8WLQ8"/>
<dbReference type="CDD" id="cd08210">
    <property type="entry name" value="RLP_RrRLP"/>
    <property type="match status" value="1"/>
</dbReference>
<name>A0A1H8WLQ8_9FIRM</name>
<dbReference type="Gene3D" id="3.30.70.150">
    <property type="entry name" value="RuBisCO large subunit, N-terminal domain"/>
    <property type="match status" value="1"/>
</dbReference>
<dbReference type="SFLD" id="SFLDG00301">
    <property type="entry name" value="RuBisCO-like_proteins"/>
    <property type="match status" value="1"/>
</dbReference>
<dbReference type="InterPro" id="IPR033966">
    <property type="entry name" value="RuBisCO"/>
</dbReference>
<dbReference type="InterPro" id="IPR036376">
    <property type="entry name" value="RuBisCO_lsu_C_sf"/>
</dbReference>
<evidence type="ECO:0000313" key="2">
    <source>
        <dbReference type="EMBL" id="SEP28575.1"/>
    </source>
</evidence>
<dbReference type="SFLD" id="SFLDF00158">
    <property type="entry name" value="5-methylthio-D-ribulose_1-phos"/>
    <property type="match status" value="1"/>
</dbReference>
<dbReference type="Pfam" id="PF00016">
    <property type="entry name" value="RuBisCO_large"/>
    <property type="match status" value="1"/>
</dbReference>
<dbReference type="Gene3D" id="3.20.20.110">
    <property type="entry name" value="Ribulose bisphosphate carboxylase, large subunit, C-terminal domain"/>
    <property type="match status" value="1"/>
</dbReference>